<keyword evidence="7 11" id="KW-0808">Transferase</keyword>
<evidence type="ECO:0000256" key="2">
    <source>
        <dbReference type="ARBA" id="ARBA00009056"/>
    </source>
</evidence>
<dbReference type="OrthoDB" id="10047021at2759"/>
<evidence type="ECO:0000256" key="11">
    <source>
        <dbReference type="RuleBase" id="RU368004"/>
    </source>
</evidence>
<comment type="function">
    <text evidence="11">Adenosyl-L-methionine (AdoMet)-dependent tRNA (uracil-O(2)-)-methyltransferase.</text>
</comment>
<dbReference type="PANTHER" id="PTHR21210:SF0">
    <property type="entry name" value="TRNA (URACIL-O(2)-)-METHYLTRANSFERASE-RELATED"/>
    <property type="match status" value="1"/>
</dbReference>
<dbReference type="Proteomes" id="UP000243498">
    <property type="component" value="Unassembled WGS sequence"/>
</dbReference>
<accession>A0A167FAH3</accession>
<evidence type="ECO:0000256" key="3">
    <source>
        <dbReference type="ARBA" id="ARBA00012795"/>
    </source>
</evidence>
<dbReference type="GO" id="GO:0002128">
    <property type="term" value="P:tRNA nucleoside ribose methylation"/>
    <property type="evidence" value="ECO:0007669"/>
    <property type="project" value="EnsemblFungi"/>
</dbReference>
<evidence type="ECO:0000256" key="1">
    <source>
        <dbReference type="ARBA" id="ARBA00004496"/>
    </source>
</evidence>
<keyword evidence="9 11" id="KW-0819">tRNA processing</keyword>
<evidence type="ECO:0000256" key="7">
    <source>
        <dbReference type="ARBA" id="ARBA00022679"/>
    </source>
</evidence>
<evidence type="ECO:0000256" key="4">
    <source>
        <dbReference type="ARBA" id="ARBA00017788"/>
    </source>
</evidence>
<evidence type="ECO:0000256" key="10">
    <source>
        <dbReference type="ARBA" id="ARBA00047957"/>
    </source>
</evidence>
<organism evidence="12 13">
    <name type="scientific">Metarhizium rileyi (strain RCEF 4871)</name>
    <name type="common">Nomuraea rileyi</name>
    <dbReference type="NCBI Taxonomy" id="1649241"/>
    <lineage>
        <taxon>Eukaryota</taxon>
        <taxon>Fungi</taxon>
        <taxon>Dikarya</taxon>
        <taxon>Ascomycota</taxon>
        <taxon>Pezizomycotina</taxon>
        <taxon>Sordariomycetes</taxon>
        <taxon>Hypocreomycetidae</taxon>
        <taxon>Hypocreales</taxon>
        <taxon>Clavicipitaceae</taxon>
        <taxon>Metarhizium</taxon>
    </lineage>
</organism>
<protein>
    <recommendedName>
        <fullName evidence="4 11">tRNA (uracil-O(2)-)-methyltransferase</fullName>
        <ecNumber evidence="3 11">2.1.1.211</ecNumber>
    </recommendedName>
</protein>
<dbReference type="GO" id="GO:0005737">
    <property type="term" value="C:cytoplasm"/>
    <property type="evidence" value="ECO:0007669"/>
    <property type="project" value="UniProtKB-SubCell"/>
</dbReference>
<evidence type="ECO:0000313" key="13">
    <source>
        <dbReference type="Proteomes" id="UP000243498"/>
    </source>
</evidence>
<evidence type="ECO:0000256" key="9">
    <source>
        <dbReference type="ARBA" id="ARBA00022694"/>
    </source>
</evidence>
<keyword evidence="6 11" id="KW-0489">Methyltransferase</keyword>
<keyword evidence="5 11" id="KW-0963">Cytoplasm</keyword>
<comment type="caution">
    <text evidence="12">The sequence shown here is derived from an EMBL/GenBank/DDBJ whole genome shotgun (WGS) entry which is preliminary data.</text>
</comment>
<comment type="similarity">
    <text evidence="2 11">Belongs to the TRM44 family.</text>
</comment>
<comment type="catalytic activity">
    <reaction evidence="10 11">
        <text>uridine(44) in tRNA(Ser) + S-adenosyl-L-methionine = 2'-O-methyluridine(44) in tRNA(Ser) + S-adenosyl-L-homocysteine + H(+)</text>
        <dbReference type="Rhea" id="RHEA:43100"/>
        <dbReference type="Rhea" id="RHEA-COMP:10339"/>
        <dbReference type="Rhea" id="RHEA-COMP:10340"/>
        <dbReference type="ChEBI" id="CHEBI:15378"/>
        <dbReference type="ChEBI" id="CHEBI:57856"/>
        <dbReference type="ChEBI" id="CHEBI:59789"/>
        <dbReference type="ChEBI" id="CHEBI:65315"/>
        <dbReference type="ChEBI" id="CHEBI:74478"/>
        <dbReference type="EC" id="2.1.1.211"/>
    </reaction>
</comment>
<comment type="subcellular location">
    <subcellularLocation>
        <location evidence="1 11">Cytoplasm</location>
    </subcellularLocation>
</comment>
<evidence type="ECO:0000256" key="6">
    <source>
        <dbReference type="ARBA" id="ARBA00022603"/>
    </source>
</evidence>
<name>A0A167FAH3_METRR</name>
<dbReference type="Pfam" id="PF07757">
    <property type="entry name" value="AdoMet_MTase"/>
    <property type="match status" value="1"/>
</dbReference>
<dbReference type="AlphaFoldDB" id="A0A167FAH3"/>
<keyword evidence="8 11" id="KW-0949">S-adenosyl-L-methionine</keyword>
<dbReference type="InterPro" id="IPR011671">
    <property type="entry name" value="tRNA_uracil_MeTrfase"/>
</dbReference>
<evidence type="ECO:0000313" key="12">
    <source>
        <dbReference type="EMBL" id="OAA44999.1"/>
    </source>
</evidence>
<evidence type="ECO:0000256" key="5">
    <source>
        <dbReference type="ARBA" id="ARBA00022490"/>
    </source>
</evidence>
<dbReference type="EMBL" id="AZHC01000009">
    <property type="protein sequence ID" value="OAA44999.1"/>
    <property type="molecule type" value="Genomic_DNA"/>
</dbReference>
<keyword evidence="13" id="KW-1185">Reference proteome</keyword>
<dbReference type="GO" id="GO:0141101">
    <property type="term" value="F:tRNA(Ser) (uridine(44)-2'-O-)-methyltransferase activity"/>
    <property type="evidence" value="ECO:0007669"/>
    <property type="project" value="UniProtKB-EC"/>
</dbReference>
<evidence type="ECO:0000256" key="8">
    <source>
        <dbReference type="ARBA" id="ARBA00022691"/>
    </source>
</evidence>
<proteinExistence type="inferred from homology"/>
<dbReference type="EC" id="2.1.1.211" evidence="3 11"/>
<sequence>MLNTIHNPNINSTWLFRADILYDDGDADKIRGTNDPNDACVPEADQPIIREIPSLPLKRTLVRRLIPRSERRDNPLNQTCTFHAKNDSEALTTSLVIYIPHASMEDLPYYHPKVRGIAHLHQWNPSTNKGTISVHFLGGLQGELVDPKLGRVAFHLLEILHRHGQGAVEGYVKRVNHDLIIPKARFQDRYAQLKSKYARQLVDSWAESTDPGKHVFEDLGIASFLIELWTDMYKGDTFPGFVDIGCGNGLLVYLLIQEDYDGWGFDARARKSWANYTTTTSLSPTGRSLEQKLLLPSIIPVHEDGNGSSQLGPVNLHDGVFQPGTFIVSNHADELTPWTPILGTISQCPYIMIPCCSHSLTGEKYRPPPPRDKSKPRSTYASLVDWVSHIAEDCGWVPETEMLRIPSTRNTAILGRSRNKPASEVNVQDILQKYGGVEGYYDNVVKLVKTGPRSH</sequence>
<dbReference type="PANTHER" id="PTHR21210">
    <property type="entry name" value="TRNA (URACIL-O(2)-)-METHYLTRANSFERASE-RELATED"/>
    <property type="match status" value="1"/>
</dbReference>
<gene>
    <name evidence="12" type="ORF">NOR_03753</name>
</gene>
<dbReference type="OMA" id="LFKWCIQ"/>
<reference evidence="12 13" key="1">
    <citation type="journal article" date="2016" name="Genome Biol. Evol.">
        <title>Divergent and convergent evolution of fungal pathogenicity.</title>
        <authorList>
            <person name="Shang Y."/>
            <person name="Xiao G."/>
            <person name="Zheng P."/>
            <person name="Cen K."/>
            <person name="Zhan S."/>
            <person name="Wang C."/>
        </authorList>
    </citation>
    <scope>NUCLEOTIDE SEQUENCE [LARGE SCALE GENOMIC DNA]</scope>
    <source>
        <strain evidence="12 13">RCEF 4871</strain>
    </source>
</reference>
<dbReference type="STRING" id="1081105.A0A167FAH3"/>